<gene>
    <name evidence="1" type="ORF">DPR02_37365</name>
</gene>
<organism evidence="1 2">
    <name type="scientific">Burkholderia cepacia</name>
    <name type="common">Pseudomonas cepacia</name>
    <dbReference type="NCBI Taxonomy" id="292"/>
    <lineage>
        <taxon>Bacteria</taxon>
        <taxon>Pseudomonadati</taxon>
        <taxon>Pseudomonadota</taxon>
        <taxon>Betaproteobacteria</taxon>
        <taxon>Burkholderiales</taxon>
        <taxon>Burkholderiaceae</taxon>
        <taxon>Burkholderia</taxon>
        <taxon>Burkholderia cepacia complex</taxon>
    </lineage>
</organism>
<comment type="caution">
    <text evidence="1">The sequence shown here is derived from an EMBL/GenBank/DDBJ whole genome shotgun (WGS) entry which is preliminary data.</text>
</comment>
<evidence type="ECO:0000313" key="2">
    <source>
        <dbReference type="Proteomes" id="UP000248899"/>
    </source>
</evidence>
<proteinExistence type="predicted"/>
<dbReference type="Proteomes" id="UP000248899">
    <property type="component" value="Unassembled WGS sequence"/>
</dbReference>
<protein>
    <submittedName>
        <fullName evidence="1">Uncharacterized protein</fullName>
    </submittedName>
</protein>
<dbReference type="AlphaFoldDB" id="A0AAQ0F8U8"/>
<evidence type="ECO:0000313" key="1">
    <source>
        <dbReference type="EMBL" id="RAP98352.1"/>
    </source>
</evidence>
<dbReference type="EMBL" id="QLUZ01000040">
    <property type="protein sequence ID" value="RAP98352.1"/>
    <property type="molecule type" value="Genomic_DNA"/>
</dbReference>
<reference evidence="1 2" key="1">
    <citation type="submission" date="2018-06" db="EMBL/GenBank/DDBJ databases">
        <title>Towards the identification of Burkholderia cepacia strain which caused fatal septicemia.</title>
        <authorList>
            <person name="Bui L.A.T."/>
            <person name="Zakharova I.B."/>
            <person name="Shpak I.M."/>
            <person name="Teteryatnikova N."/>
            <person name="Ustinov D.V."/>
            <person name="Kuzyutina Y.A."/>
            <person name="Nguyen H.N."/>
            <person name="Antonov A.S."/>
            <person name="Avdyusheva E.F."/>
            <person name="Victorov D.V."/>
        </authorList>
    </citation>
    <scope>NUCLEOTIDE SEQUENCE [LARGE SCALE GENOMIC DNA]</scope>
    <source>
        <strain evidence="1 2">PT02</strain>
    </source>
</reference>
<sequence length="115" mass="12302">MASRCAVIAREWAIIARISPEAIANLKASIESTISILGVIERVTPIDLGGGVKGQETVYSPKVGPNHERVRLYMALGDTPNYRIGLTCATSVEDMPQALPLFRGIAGTISLAKPR</sequence>
<accession>A0AAQ0F8U8</accession>
<name>A0AAQ0F8U8_BURCE</name>